<keyword evidence="2" id="KW-1185">Reference proteome</keyword>
<proteinExistence type="predicted"/>
<name>A0ACB8EJ96_9SAUR</name>
<accession>A0ACB8EJ96</accession>
<sequence>MEACGGHPRCSTWPLHFAALRQLWHLAEQPCCVDRRPEGAAARRRTLAPPREQLDEPVQARGGDSSSEDSFVVVPGEIGGAAEPPRSSSASSEESALGQPVAHAEPTQEAGPSGMAAPHQPPQEPHCDFHRLRKYRCTRSALIVLLQPTLGMAQRGQPHGKVGLTMVTGCFPGPRQLGRAAAANSSLAVARMDQRLACMERWLVEVERRQVAGERPRPATPEAPVVLSSGTASAIHQPASTSSSAPHVPSDLEEVSTLAGSPPSVGRACPIPSRSALQLRGHPMMAGHLIFQTGGGVAAE</sequence>
<dbReference type="EMBL" id="CM037616">
    <property type="protein sequence ID" value="KAH7992526.1"/>
    <property type="molecule type" value="Genomic_DNA"/>
</dbReference>
<reference evidence="1" key="1">
    <citation type="submission" date="2021-08" db="EMBL/GenBank/DDBJ databases">
        <title>The first chromosome-level gecko genome reveals the dynamic sex chromosomes of Neotropical dwarf geckos (Sphaerodactylidae: Sphaerodactylus).</title>
        <authorList>
            <person name="Pinto B.J."/>
            <person name="Keating S.E."/>
            <person name="Gamble T."/>
        </authorList>
    </citation>
    <scope>NUCLEOTIDE SEQUENCE</scope>
    <source>
        <strain evidence="1">TG3544</strain>
    </source>
</reference>
<dbReference type="Proteomes" id="UP000827872">
    <property type="component" value="Linkage Group LG03"/>
</dbReference>
<gene>
    <name evidence="1" type="ORF">K3G42_023724</name>
</gene>
<evidence type="ECO:0000313" key="1">
    <source>
        <dbReference type="EMBL" id="KAH7992526.1"/>
    </source>
</evidence>
<organism evidence="1 2">
    <name type="scientific">Sphaerodactylus townsendi</name>
    <dbReference type="NCBI Taxonomy" id="933632"/>
    <lineage>
        <taxon>Eukaryota</taxon>
        <taxon>Metazoa</taxon>
        <taxon>Chordata</taxon>
        <taxon>Craniata</taxon>
        <taxon>Vertebrata</taxon>
        <taxon>Euteleostomi</taxon>
        <taxon>Lepidosauria</taxon>
        <taxon>Squamata</taxon>
        <taxon>Bifurcata</taxon>
        <taxon>Gekkota</taxon>
        <taxon>Sphaerodactylidae</taxon>
        <taxon>Sphaerodactylus</taxon>
    </lineage>
</organism>
<protein>
    <submittedName>
        <fullName evidence="1">Uncharacterized protein</fullName>
    </submittedName>
</protein>
<comment type="caution">
    <text evidence="1">The sequence shown here is derived from an EMBL/GenBank/DDBJ whole genome shotgun (WGS) entry which is preliminary data.</text>
</comment>
<evidence type="ECO:0000313" key="2">
    <source>
        <dbReference type="Proteomes" id="UP000827872"/>
    </source>
</evidence>